<dbReference type="CDD" id="cd00424">
    <property type="entry name" value="PolY"/>
    <property type="match status" value="1"/>
</dbReference>
<name>A0ABP9LM22_9GAMM</name>
<dbReference type="RefSeq" id="WP_158984291.1">
    <property type="nucleotide sequence ID" value="NZ_BAABKY010000002.1"/>
</dbReference>
<dbReference type="PANTHER" id="PTHR11076">
    <property type="entry name" value="DNA REPAIR POLYMERASE UMUC / TRANSFERASE FAMILY MEMBER"/>
    <property type="match status" value="1"/>
</dbReference>
<keyword evidence="6" id="KW-1185">Reference proteome</keyword>
<dbReference type="InterPro" id="IPR017961">
    <property type="entry name" value="DNA_pol_Y-fam_little_finger"/>
</dbReference>
<evidence type="ECO:0000256" key="3">
    <source>
        <dbReference type="SAM" id="MobiDB-lite"/>
    </source>
</evidence>
<dbReference type="PANTHER" id="PTHR11076:SF33">
    <property type="entry name" value="DNA POLYMERASE KAPPA"/>
    <property type="match status" value="1"/>
</dbReference>
<evidence type="ECO:0000256" key="1">
    <source>
        <dbReference type="ARBA" id="ARBA00010945"/>
    </source>
</evidence>
<sequence>MTLRCLFVDFNSYFASVEQYDDPSLLGRPVAVVPVMSATTCCIAASYEAKAFGVKTGTPVWEALELCPDLTLREARPARYVAMHHRLMAAIEDCIPHGKAESIDEVPCWLIGRERRRENAEAIARRIKQRFVDEGLSPAIRCSIGIAPNRFLAKTASDMQKPDGLTVLEDADLPHALHGLALREFCGIGPSMEQRLLRAGIRTVEQLCAASRQQLRLAWGSVEGERYWLQLRGHELPRPAEQRSSLGHSHVLGPELRSFDGARAVLFKLLAKAAMRLRHEGFVAGGLSIRIRFVGVEERFERDMTFAALDDTPTLLGLLGEQLEALRGTDRLGRVRSRRHPPLSVAVTLTHLQARDAVTHELLQPRGRAKALSATLDSINRRYGNNTLYFGAMQDAVTQDAAPMRIPFSNIPEASLEEDAVTTRKQVRDSGEELWLQRERQFKVMAELAHRQARTRPIKPTLPAAYGAGGWVRTQTDSDSDETAPSLF</sequence>
<dbReference type="InterPro" id="IPR050116">
    <property type="entry name" value="DNA_polymerase-Y"/>
</dbReference>
<comment type="caution">
    <text evidence="5">The sequence shown here is derived from an EMBL/GenBank/DDBJ whole genome shotgun (WGS) entry which is preliminary data.</text>
</comment>
<feature type="region of interest" description="Disordered" evidence="3">
    <location>
        <begin position="469"/>
        <end position="488"/>
    </location>
</feature>
<dbReference type="PROSITE" id="PS50173">
    <property type="entry name" value="UMUC"/>
    <property type="match status" value="1"/>
</dbReference>
<dbReference type="EMBL" id="BAABKY010000002">
    <property type="protein sequence ID" value="GAA5079174.1"/>
    <property type="molecule type" value="Genomic_DNA"/>
</dbReference>
<protein>
    <submittedName>
        <fullName evidence="5">DNA polymerase IV</fullName>
    </submittedName>
</protein>
<dbReference type="SUPFAM" id="SSF56672">
    <property type="entry name" value="DNA/RNA polymerases"/>
    <property type="match status" value="1"/>
</dbReference>
<dbReference type="InterPro" id="IPR043502">
    <property type="entry name" value="DNA/RNA_pol_sf"/>
</dbReference>
<dbReference type="Pfam" id="PF11799">
    <property type="entry name" value="IMS_C"/>
    <property type="match status" value="1"/>
</dbReference>
<gene>
    <name evidence="5" type="primary">dinB_2</name>
    <name evidence="5" type="ORF">GCM10025759_27210</name>
</gene>
<feature type="domain" description="UmuC" evidence="4">
    <location>
        <begin position="5"/>
        <end position="189"/>
    </location>
</feature>
<evidence type="ECO:0000256" key="2">
    <source>
        <dbReference type="ARBA" id="ARBA00022705"/>
    </source>
</evidence>
<evidence type="ECO:0000313" key="6">
    <source>
        <dbReference type="Proteomes" id="UP001501083"/>
    </source>
</evidence>
<dbReference type="Gene3D" id="1.10.150.20">
    <property type="entry name" value="5' to 3' exonuclease, C-terminal subdomain"/>
    <property type="match status" value="1"/>
</dbReference>
<dbReference type="Proteomes" id="UP001501083">
    <property type="component" value="Unassembled WGS sequence"/>
</dbReference>
<proteinExistence type="inferred from homology"/>
<evidence type="ECO:0000259" key="4">
    <source>
        <dbReference type="PROSITE" id="PS50173"/>
    </source>
</evidence>
<dbReference type="Pfam" id="PF00817">
    <property type="entry name" value="IMS"/>
    <property type="match status" value="1"/>
</dbReference>
<comment type="similarity">
    <text evidence="1">Belongs to the DNA polymerase type-Y family.</text>
</comment>
<dbReference type="Gene3D" id="3.30.70.270">
    <property type="match status" value="1"/>
</dbReference>
<evidence type="ECO:0000313" key="5">
    <source>
        <dbReference type="EMBL" id="GAA5079174.1"/>
    </source>
</evidence>
<dbReference type="InterPro" id="IPR001126">
    <property type="entry name" value="UmuC"/>
</dbReference>
<dbReference type="Gene3D" id="3.40.1170.60">
    <property type="match status" value="1"/>
</dbReference>
<dbReference type="InterPro" id="IPR043128">
    <property type="entry name" value="Rev_trsase/Diguanyl_cyclase"/>
</dbReference>
<reference evidence="6" key="1">
    <citation type="journal article" date="2019" name="Int. J. Syst. Evol. Microbiol.">
        <title>The Global Catalogue of Microorganisms (GCM) 10K type strain sequencing project: providing services to taxonomists for standard genome sequencing and annotation.</title>
        <authorList>
            <consortium name="The Broad Institute Genomics Platform"/>
            <consortium name="The Broad Institute Genome Sequencing Center for Infectious Disease"/>
            <person name="Wu L."/>
            <person name="Ma J."/>
        </authorList>
    </citation>
    <scope>NUCLEOTIDE SEQUENCE [LARGE SCALE GENOMIC DNA]</scope>
    <source>
        <strain evidence="6">JCM 19212</strain>
    </source>
</reference>
<organism evidence="5 6">
    <name type="scientific">Lysobacter panacisoli</name>
    <dbReference type="NCBI Taxonomy" id="1255263"/>
    <lineage>
        <taxon>Bacteria</taxon>
        <taxon>Pseudomonadati</taxon>
        <taxon>Pseudomonadota</taxon>
        <taxon>Gammaproteobacteria</taxon>
        <taxon>Lysobacterales</taxon>
        <taxon>Lysobacteraceae</taxon>
        <taxon>Lysobacter</taxon>
    </lineage>
</organism>
<keyword evidence="2" id="KW-0235">DNA replication</keyword>
<accession>A0ABP9LM22</accession>